<organism evidence="2 3">
    <name type="scientific">Blastomyces silverae</name>
    <dbReference type="NCBI Taxonomy" id="2060906"/>
    <lineage>
        <taxon>Eukaryota</taxon>
        <taxon>Fungi</taxon>
        <taxon>Dikarya</taxon>
        <taxon>Ascomycota</taxon>
        <taxon>Pezizomycotina</taxon>
        <taxon>Eurotiomycetes</taxon>
        <taxon>Eurotiomycetidae</taxon>
        <taxon>Onygenales</taxon>
        <taxon>Ajellomycetaceae</taxon>
        <taxon>Blastomyces</taxon>
    </lineage>
</organism>
<accession>A0A0H1B8M7</accession>
<protein>
    <submittedName>
        <fullName evidence="2">Uncharacterized protein</fullName>
    </submittedName>
</protein>
<dbReference type="Proteomes" id="UP000053573">
    <property type="component" value="Unassembled WGS sequence"/>
</dbReference>
<dbReference type="AlphaFoldDB" id="A0A0H1B8M7"/>
<evidence type="ECO:0000313" key="2">
    <source>
        <dbReference type="EMBL" id="KLJ05616.1"/>
    </source>
</evidence>
<dbReference type="PANTHER" id="PTHR22834">
    <property type="entry name" value="NUCLEAR FUSION PROTEIN FUS2"/>
    <property type="match status" value="1"/>
</dbReference>
<feature type="region of interest" description="Disordered" evidence="1">
    <location>
        <begin position="1"/>
        <end position="21"/>
    </location>
</feature>
<dbReference type="InterPro" id="IPR051492">
    <property type="entry name" value="Dynamin-Rho_GEF"/>
</dbReference>
<dbReference type="EMBL" id="LDEV01003576">
    <property type="protein sequence ID" value="KLJ05616.1"/>
    <property type="molecule type" value="Genomic_DNA"/>
</dbReference>
<dbReference type="GO" id="GO:0031991">
    <property type="term" value="P:regulation of actomyosin contractile ring contraction"/>
    <property type="evidence" value="ECO:0007669"/>
    <property type="project" value="TreeGrafter"/>
</dbReference>
<dbReference type="PANTHER" id="PTHR22834:SF20">
    <property type="entry name" value="SH3 DOMAIN-CONTAINING PROTEIN"/>
    <property type="match status" value="1"/>
</dbReference>
<reference evidence="3" key="1">
    <citation type="journal article" date="2015" name="PLoS Genet.">
        <title>The dynamic genome and transcriptome of the human fungal pathogen Blastomyces and close relative Emmonsia.</title>
        <authorList>
            <person name="Munoz J.F."/>
            <person name="Gauthier G.M."/>
            <person name="Desjardins C.A."/>
            <person name="Gallo J.E."/>
            <person name="Holder J."/>
            <person name="Sullivan T.D."/>
            <person name="Marty A.J."/>
            <person name="Carmen J.C."/>
            <person name="Chen Z."/>
            <person name="Ding L."/>
            <person name="Gujja S."/>
            <person name="Magrini V."/>
            <person name="Misas E."/>
            <person name="Mitreva M."/>
            <person name="Priest M."/>
            <person name="Saif S."/>
            <person name="Whiston E.A."/>
            <person name="Young S."/>
            <person name="Zeng Q."/>
            <person name="Goldman W.E."/>
            <person name="Mardis E.R."/>
            <person name="Taylor J.W."/>
            <person name="McEwen J.G."/>
            <person name="Clay O.K."/>
            <person name="Klein B.S."/>
            <person name="Cuomo C.A."/>
        </authorList>
    </citation>
    <scope>NUCLEOTIDE SEQUENCE [LARGE SCALE GENOMIC DNA]</scope>
    <source>
        <strain evidence="3">UAMH 139</strain>
    </source>
</reference>
<evidence type="ECO:0000256" key="1">
    <source>
        <dbReference type="SAM" id="MobiDB-lite"/>
    </source>
</evidence>
<proteinExistence type="predicted"/>
<dbReference type="GO" id="GO:0005085">
    <property type="term" value="F:guanyl-nucleotide exchange factor activity"/>
    <property type="evidence" value="ECO:0007669"/>
    <property type="project" value="TreeGrafter"/>
</dbReference>
<dbReference type="STRING" id="2060906.A0A0H1B8M7"/>
<name>A0A0H1B8M7_9EURO</name>
<keyword evidence="3" id="KW-1185">Reference proteome</keyword>
<evidence type="ECO:0000313" key="3">
    <source>
        <dbReference type="Proteomes" id="UP000053573"/>
    </source>
</evidence>
<dbReference type="OrthoDB" id="10256089at2759"/>
<dbReference type="GO" id="GO:0005737">
    <property type="term" value="C:cytoplasm"/>
    <property type="evidence" value="ECO:0007669"/>
    <property type="project" value="TreeGrafter"/>
</dbReference>
<gene>
    <name evidence="2" type="ORF">EMPG_10893</name>
</gene>
<dbReference type="GO" id="GO:0032955">
    <property type="term" value="P:regulation of division septum assembly"/>
    <property type="evidence" value="ECO:0007669"/>
    <property type="project" value="TreeGrafter"/>
</dbReference>
<comment type="caution">
    <text evidence="2">The sequence shown here is derived from an EMBL/GenBank/DDBJ whole genome shotgun (WGS) entry which is preliminary data.</text>
</comment>
<sequence>MPMNESPRAATPVPDEEEQKDPAVLFPVASLFEFNIDRARREAGYPYLTYVAGEIFDVIGEKGDLWLARNQDDPTRQVGWIWTKHFSKLAG</sequence>